<dbReference type="EMBL" id="CP036316">
    <property type="protein sequence ID" value="QDT65001.1"/>
    <property type="molecule type" value="Genomic_DNA"/>
</dbReference>
<dbReference type="PANTHER" id="PTHR33529:SF6">
    <property type="entry name" value="YJGP_YJGQ FAMILY PERMEASE"/>
    <property type="match status" value="1"/>
</dbReference>
<feature type="transmembrane region" description="Helical" evidence="6">
    <location>
        <begin position="335"/>
        <end position="353"/>
    </location>
</feature>
<feature type="transmembrane region" description="Helical" evidence="6">
    <location>
        <begin position="53"/>
        <end position="77"/>
    </location>
</feature>
<dbReference type="OrthoDB" id="238655at2"/>
<keyword evidence="2" id="KW-1003">Cell membrane</keyword>
<dbReference type="GO" id="GO:0015920">
    <property type="term" value="P:lipopolysaccharide transport"/>
    <property type="evidence" value="ECO:0007669"/>
    <property type="project" value="TreeGrafter"/>
</dbReference>
<keyword evidence="5 6" id="KW-0472">Membrane</keyword>
<comment type="subcellular location">
    <subcellularLocation>
        <location evidence="1">Cell membrane</location>
        <topology evidence="1">Multi-pass membrane protein</topology>
    </subcellularLocation>
</comment>
<evidence type="ECO:0000256" key="5">
    <source>
        <dbReference type="ARBA" id="ARBA00023136"/>
    </source>
</evidence>
<evidence type="ECO:0000256" key="4">
    <source>
        <dbReference type="ARBA" id="ARBA00022989"/>
    </source>
</evidence>
<name>A0A517T9E8_9PLAN</name>
<evidence type="ECO:0000256" key="3">
    <source>
        <dbReference type="ARBA" id="ARBA00022692"/>
    </source>
</evidence>
<evidence type="ECO:0000313" key="8">
    <source>
        <dbReference type="Proteomes" id="UP000319976"/>
    </source>
</evidence>
<evidence type="ECO:0000256" key="2">
    <source>
        <dbReference type="ARBA" id="ARBA00022475"/>
    </source>
</evidence>
<dbReference type="KEGG" id="chya:V22_22470"/>
<evidence type="ECO:0000313" key="7">
    <source>
        <dbReference type="EMBL" id="QDT65001.1"/>
    </source>
</evidence>
<dbReference type="Pfam" id="PF03739">
    <property type="entry name" value="LptF_LptG"/>
    <property type="match status" value="1"/>
</dbReference>
<sequence>MRLLQRHILMELIRVFAALLCILTVLLVFVGVFREVSESGLGPEQVIQILPFIVPSMMPFTIPATMLLTVCLVYGRWAADNEITASKAAGINVMSLLTPAFALAFLLSVASLLMTDQVIPWAVANIQQIVTTAMEDIFLDVLRSKHQMTDPKRGVSITVLDVHDRKLIRPTFRYQREGKTPVLIQAQEAEIKFDLEKREVVLDLLHGYLDLAGKQRIWFDHEQRSFPLPKELRVPKARHMTIRALNGRIALVNEELQKLRAQRDLDVAFALSVGEIDRLSHQDHVWFYHWFERPRLTEIQHLTTEKHSRFALAGSCFFFVLLGAPYSILQARRNFLTVFITCFLPILLVYYPVMLGLMNVSKDGKVEAYWAVWVANGILLVASIWLISRVRRN</sequence>
<evidence type="ECO:0000256" key="6">
    <source>
        <dbReference type="SAM" id="Phobius"/>
    </source>
</evidence>
<reference evidence="7 8" key="1">
    <citation type="submission" date="2019-02" db="EMBL/GenBank/DDBJ databases">
        <title>Deep-cultivation of Planctomycetes and their phenomic and genomic characterization uncovers novel biology.</title>
        <authorList>
            <person name="Wiegand S."/>
            <person name="Jogler M."/>
            <person name="Boedeker C."/>
            <person name="Pinto D."/>
            <person name="Vollmers J."/>
            <person name="Rivas-Marin E."/>
            <person name="Kohn T."/>
            <person name="Peeters S.H."/>
            <person name="Heuer A."/>
            <person name="Rast P."/>
            <person name="Oberbeckmann S."/>
            <person name="Bunk B."/>
            <person name="Jeske O."/>
            <person name="Meyerdierks A."/>
            <person name="Storesund J.E."/>
            <person name="Kallscheuer N."/>
            <person name="Luecker S."/>
            <person name="Lage O.M."/>
            <person name="Pohl T."/>
            <person name="Merkel B.J."/>
            <person name="Hornburger P."/>
            <person name="Mueller R.-W."/>
            <person name="Bruemmer F."/>
            <person name="Labrenz M."/>
            <person name="Spormann A.M."/>
            <person name="Op den Camp H."/>
            <person name="Overmann J."/>
            <person name="Amann R."/>
            <person name="Jetten M.S.M."/>
            <person name="Mascher T."/>
            <person name="Medema M.H."/>
            <person name="Devos D.P."/>
            <person name="Kaster A.-K."/>
            <person name="Ovreas L."/>
            <person name="Rohde M."/>
            <person name="Galperin M.Y."/>
            <person name="Jogler C."/>
        </authorList>
    </citation>
    <scope>NUCLEOTIDE SEQUENCE [LARGE SCALE GENOMIC DNA]</scope>
    <source>
        <strain evidence="7 8">V22</strain>
    </source>
</reference>
<protein>
    <submittedName>
        <fullName evidence="7">Putative permease YjgP/YjgQ family protein</fullName>
    </submittedName>
</protein>
<dbReference type="RefSeq" id="WP_145262632.1">
    <property type="nucleotide sequence ID" value="NZ_CP036316.1"/>
</dbReference>
<keyword evidence="4 6" id="KW-1133">Transmembrane helix</keyword>
<evidence type="ECO:0000256" key="1">
    <source>
        <dbReference type="ARBA" id="ARBA00004651"/>
    </source>
</evidence>
<dbReference type="GO" id="GO:0043190">
    <property type="term" value="C:ATP-binding cassette (ABC) transporter complex"/>
    <property type="evidence" value="ECO:0007669"/>
    <property type="project" value="TreeGrafter"/>
</dbReference>
<dbReference type="InterPro" id="IPR005495">
    <property type="entry name" value="LptG/LptF_permease"/>
</dbReference>
<keyword evidence="3 6" id="KW-0812">Transmembrane</keyword>
<feature type="transmembrane region" description="Helical" evidence="6">
    <location>
        <begin position="368"/>
        <end position="387"/>
    </location>
</feature>
<gene>
    <name evidence="7" type="ORF">V22_22470</name>
</gene>
<dbReference type="PANTHER" id="PTHR33529">
    <property type="entry name" value="SLR0882 PROTEIN-RELATED"/>
    <property type="match status" value="1"/>
</dbReference>
<keyword evidence="8" id="KW-1185">Reference proteome</keyword>
<dbReference type="AlphaFoldDB" id="A0A517T9E8"/>
<feature type="transmembrane region" description="Helical" evidence="6">
    <location>
        <begin position="89"/>
        <end position="114"/>
    </location>
</feature>
<proteinExistence type="predicted"/>
<feature type="transmembrane region" description="Helical" evidence="6">
    <location>
        <begin position="310"/>
        <end position="328"/>
    </location>
</feature>
<dbReference type="Proteomes" id="UP000319976">
    <property type="component" value="Chromosome"/>
</dbReference>
<organism evidence="7 8">
    <name type="scientific">Calycomorphotria hydatis</name>
    <dbReference type="NCBI Taxonomy" id="2528027"/>
    <lineage>
        <taxon>Bacteria</taxon>
        <taxon>Pseudomonadati</taxon>
        <taxon>Planctomycetota</taxon>
        <taxon>Planctomycetia</taxon>
        <taxon>Planctomycetales</taxon>
        <taxon>Planctomycetaceae</taxon>
        <taxon>Calycomorphotria</taxon>
    </lineage>
</organism>
<feature type="transmembrane region" description="Helical" evidence="6">
    <location>
        <begin position="12"/>
        <end position="33"/>
    </location>
</feature>
<accession>A0A517T9E8</accession>